<accession>A0A8H4QPC3</accession>
<dbReference type="AlphaFoldDB" id="A0A8H4QPC3"/>
<comment type="caution">
    <text evidence="2">The sequence shown here is derived from an EMBL/GenBank/DDBJ whole genome shotgun (WGS) entry which is preliminary data.</text>
</comment>
<proteinExistence type="predicted"/>
<name>A0A8H4QPC3_9AGAR</name>
<sequence>MNSPPDPGSPSSSSPSSGSPPPEEANFQPPAGTNSYLSNLTSHISNTFGGGGGPSSAPKRRLPSGAAFGAAASARDAKTRRRGENSNGRQGGQMPLAWDGPPKDPSGKKEKDELIDNALVDHLRKEVGDPFQEPELK</sequence>
<feature type="region of interest" description="Disordered" evidence="1">
    <location>
        <begin position="1"/>
        <end position="114"/>
    </location>
</feature>
<feature type="compositionally biased region" description="Basic and acidic residues" evidence="1">
    <location>
        <begin position="101"/>
        <end position="114"/>
    </location>
</feature>
<protein>
    <submittedName>
        <fullName evidence="2">Uncharacterized protein</fullName>
    </submittedName>
</protein>
<evidence type="ECO:0000313" key="3">
    <source>
        <dbReference type="Proteomes" id="UP000521872"/>
    </source>
</evidence>
<dbReference type="EMBL" id="JAACJL010000044">
    <property type="protein sequence ID" value="KAF4614678.1"/>
    <property type="molecule type" value="Genomic_DNA"/>
</dbReference>
<feature type="compositionally biased region" description="Low complexity" evidence="1">
    <location>
        <begin position="64"/>
        <end position="74"/>
    </location>
</feature>
<reference evidence="2 3" key="1">
    <citation type="submission" date="2019-12" db="EMBL/GenBank/DDBJ databases">
        <authorList>
            <person name="Floudas D."/>
            <person name="Bentzer J."/>
            <person name="Ahren D."/>
            <person name="Johansson T."/>
            <person name="Persson P."/>
            <person name="Tunlid A."/>
        </authorList>
    </citation>
    <scope>NUCLEOTIDE SEQUENCE [LARGE SCALE GENOMIC DNA]</scope>
    <source>
        <strain evidence="2 3">CBS 102.39</strain>
    </source>
</reference>
<dbReference type="OrthoDB" id="2726318at2759"/>
<feature type="compositionally biased region" description="Polar residues" evidence="1">
    <location>
        <begin position="31"/>
        <end position="47"/>
    </location>
</feature>
<evidence type="ECO:0000313" key="2">
    <source>
        <dbReference type="EMBL" id="KAF4614678.1"/>
    </source>
</evidence>
<dbReference type="Proteomes" id="UP000521872">
    <property type="component" value="Unassembled WGS sequence"/>
</dbReference>
<organism evidence="2 3">
    <name type="scientific">Agrocybe pediades</name>
    <dbReference type="NCBI Taxonomy" id="84607"/>
    <lineage>
        <taxon>Eukaryota</taxon>
        <taxon>Fungi</taxon>
        <taxon>Dikarya</taxon>
        <taxon>Basidiomycota</taxon>
        <taxon>Agaricomycotina</taxon>
        <taxon>Agaricomycetes</taxon>
        <taxon>Agaricomycetidae</taxon>
        <taxon>Agaricales</taxon>
        <taxon>Agaricineae</taxon>
        <taxon>Strophariaceae</taxon>
        <taxon>Agrocybe</taxon>
    </lineage>
</organism>
<gene>
    <name evidence="2" type="ORF">D9613_002556</name>
</gene>
<evidence type="ECO:0000256" key="1">
    <source>
        <dbReference type="SAM" id="MobiDB-lite"/>
    </source>
</evidence>
<keyword evidence="3" id="KW-1185">Reference proteome</keyword>